<feature type="region of interest" description="Disordered" evidence="2">
    <location>
        <begin position="344"/>
        <end position="401"/>
    </location>
</feature>
<name>A0AA86IWJ1_9CAUD</name>
<proteinExistence type="predicted"/>
<sequence>MDQNSTDTLSVLAQLLELSAKEGYYWIGDALGDYLEKKNQEYLDDLTGEEQEELITQIAAKFPENGQEVPDYIKTMNKGTAVENDFVAQNQIQAPEVPNPDPNADPANQVHKSESEVEFEKKLSVLKDFLSNMDGRLAKYESADIDELTELLDKYQGIGDPEKLSSIIEKLKAIKEELNITDTDDFEDVLEYLADKLKSGTQTETNLNQKSEGNEMDQNKVDEYQSQIDDLKAKLARYEELGTPEELKEIMDRVDETVEDNASLADANADMAEKLESAHDELAKYREIGTPAEINGLVDTHIEMRTKAESARIAEDLGIDAETVARAIDKFESVSEAEEFVRGMFSKNESDNRQPKGNRAKHESDERADFVGRKPQNQKPKHEGAMDDDRKAALKSLCDKL</sequence>
<evidence type="ECO:0000313" key="3">
    <source>
        <dbReference type="EMBL" id="BES79800.1"/>
    </source>
</evidence>
<accession>A0AA86IWJ1</accession>
<keyword evidence="4" id="KW-1185">Reference proteome</keyword>
<feature type="compositionally biased region" description="Basic and acidic residues" evidence="2">
    <location>
        <begin position="380"/>
        <end position="401"/>
    </location>
</feature>
<evidence type="ECO:0000313" key="4">
    <source>
        <dbReference type="Proteomes" id="UP001304813"/>
    </source>
</evidence>
<protein>
    <submittedName>
        <fullName evidence="3">Structural protein</fullName>
    </submittedName>
</protein>
<reference evidence="3 4" key="1">
    <citation type="submission" date="2023-09" db="EMBL/GenBank/DDBJ databases">
        <title>Analysis of phage genome (vB_Yru_GN1) of the bacterium (Yersinia ruckeri).</title>
        <authorList>
            <person name="Ganjoor M.S."/>
            <person name="Bouzari M."/>
            <person name="Soleimani-Delfan A."/>
        </authorList>
    </citation>
    <scope>NUCLEOTIDE SEQUENCE [LARGE SCALE GENOMIC DNA]</scope>
    <source>
        <strain evidence="4">vB_Yru_GN1</strain>
    </source>
</reference>
<feature type="coiled-coil region" evidence="1">
    <location>
        <begin position="214"/>
        <end position="241"/>
    </location>
</feature>
<feature type="compositionally biased region" description="Basic and acidic residues" evidence="2">
    <location>
        <begin position="348"/>
        <end position="372"/>
    </location>
</feature>
<organism evidence="3 4">
    <name type="scientific">Yersinia phage vB_Yru_GN1</name>
    <dbReference type="NCBI Taxonomy" id="3074381"/>
    <lineage>
        <taxon>Viruses</taxon>
        <taxon>Duplodnaviria</taxon>
        <taxon>Heunggongvirae</taxon>
        <taxon>Uroviricota</taxon>
        <taxon>Caudoviricetes</taxon>
        <taxon>Caudoviricetes incertae sedis</taxon>
        <taxon>Sepahanvirus</taxon>
        <taxon>Sepahanvirus vB-Yru-GN1</taxon>
    </lineage>
</organism>
<keyword evidence="1" id="KW-0175">Coiled coil</keyword>
<evidence type="ECO:0000256" key="2">
    <source>
        <dbReference type="SAM" id="MobiDB-lite"/>
    </source>
</evidence>
<dbReference type="Proteomes" id="UP001304813">
    <property type="component" value="Segment"/>
</dbReference>
<dbReference type="EMBL" id="LC779065">
    <property type="protein sequence ID" value="BES79800.1"/>
    <property type="molecule type" value="Genomic_DNA"/>
</dbReference>
<evidence type="ECO:0000256" key="1">
    <source>
        <dbReference type="SAM" id="Coils"/>
    </source>
</evidence>